<feature type="region of interest" description="Disordered" evidence="1">
    <location>
        <begin position="33"/>
        <end position="65"/>
    </location>
</feature>
<dbReference type="AlphaFoldDB" id="A0A9W8HWB4"/>
<dbReference type="Proteomes" id="UP001140094">
    <property type="component" value="Unassembled WGS sequence"/>
</dbReference>
<gene>
    <name evidence="2" type="ORF">H4R20_004350</name>
</gene>
<dbReference type="EMBL" id="JANBUO010001138">
    <property type="protein sequence ID" value="KAJ2799653.1"/>
    <property type="molecule type" value="Genomic_DNA"/>
</dbReference>
<keyword evidence="3" id="KW-1185">Reference proteome</keyword>
<accession>A0A9W8HWB4</accession>
<protein>
    <submittedName>
        <fullName evidence="2">Uncharacterized protein</fullName>
    </submittedName>
</protein>
<sequence length="65" mass="7212">MIPKFLQAASNFESDGEHEEDIQPEVNVAQPYREENASRETAPNLGTFVEQTSTGDHPSVITTYS</sequence>
<organism evidence="2 3">
    <name type="scientific">Coemansia guatemalensis</name>
    <dbReference type="NCBI Taxonomy" id="2761395"/>
    <lineage>
        <taxon>Eukaryota</taxon>
        <taxon>Fungi</taxon>
        <taxon>Fungi incertae sedis</taxon>
        <taxon>Zoopagomycota</taxon>
        <taxon>Kickxellomycotina</taxon>
        <taxon>Kickxellomycetes</taxon>
        <taxon>Kickxellales</taxon>
        <taxon>Kickxellaceae</taxon>
        <taxon>Coemansia</taxon>
    </lineage>
</organism>
<comment type="caution">
    <text evidence="2">The sequence shown here is derived from an EMBL/GenBank/DDBJ whole genome shotgun (WGS) entry which is preliminary data.</text>
</comment>
<evidence type="ECO:0000313" key="2">
    <source>
        <dbReference type="EMBL" id="KAJ2799653.1"/>
    </source>
</evidence>
<proteinExistence type="predicted"/>
<feature type="compositionally biased region" description="Polar residues" evidence="1">
    <location>
        <begin position="49"/>
        <end position="65"/>
    </location>
</feature>
<evidence type="ECO:0000313" key="3">
    <source>
        <dbReference type="Proteomes" id="UP001140094"/>
    </source>
</evidence>
<evidence type="ECO:0000256" key="1">
    <source>
        <dbReference type="SAM" id="MobiDB-lite"/>
    </source>
</evidence>
<name>A0A9W8HWB4_9FUNG</name>
<reference evidence="2" key="1">
    <citation type="submission" date="2022-07" db="EMBL/GenBank/DDBJ databases">
        <title>Phylogenomic reconstructions and comparative analyses of Kickxellomycotina fungi.</title>
        <authorList>
            <person name="Reynolds N.K."/>
            <person name="Stajich J.E."/>
            <person name="Barry K."/>
            <person name="Grigoriev I.V."/>
            <person name="Crous P."/>
            <person name="Smith M.E."/>
        </authorList>
    </citation>
    <scope>NUCLEOTIDE SEQUENCE</scope>
    <source>
        <strain evidence="2">NRRL 1565</strain>
    </source>
</reference>